<evidence type="ECO:0000256" key="2">
    <source>
        <dbReference type="ARBA" id="ARBA00022676"/>
    </source>
</evidence>
<dbReference type="InterPro" id="IPR043472">
    <property type="entry name" value="Macro_dom-like"/>
</dbReference>
<evidence type="ECO:0000256" key="4">
    <source>
        <dbReference type="ARBA" id="ARBA00023027"/>
    </source>
</evidence>
<dbReference type="GO" id="GO:0010629">
    <property type="term" value="P:negative regulation of gene expression"/>
    <property type="evidence" value="ECO:0007669"/>
    <property type="project" value="TreeGrafter"/>
</dbReference>
<organism evidence="7">
    <name type="scientific">Magallana gigas</name>
    <name type="common">Pacific oyster</name>
    <name type="synonym">Crassostrea gigas</name>
    <dbReference type="NCBI Taxonomy" id="29159"/>
    <lineage>
        <taxon>Eukaryota</taxon>
        <taxon>Metazoa</taxon>
        <taxon>Spiralia</taxon>
        <taxon>Lophotrochozoa</taxon>
        <taxon>Mollusca</taxon>
        <taxon>Bivalvia</taxon>
        <taxon>Autobranchia</taxon>
        <taxon>Pteriomorphia</taxon>
        <taxon>Ostreida</taxon>
        <taxon>Ostreoidea</taxon>
        <taxon>Ostreidae</taxon>
        <taxon>Magallana</taxon>
    </lineage>
</organism>
<keyword evidence="5" id="KW-0539">Nucleus</keyword>
<comment type="subcellular location">
    <subcellularLocation>
        <location evidence="1">Nucleus</location>
    </subcellularLocation>
</comment>
<dbReference type="Pfam" id="PF01661">
    <property type="entry name" value="Macro"/>
    <property type="match status" value="1"/>
</dbReference>
<evidence type="ECO:0000313" key="7">
    <source>
        <dbReference type="EMBL" id="EKC19928.1"/>
    </source>
</evidence>
<keyword evidence="4" id="KW-0520">NAD</keyword>
<name>K1PEB3_MAGGI</name>
<dbReference type="AlphaFoldDB" id="K1PEB3"/>
<dbReference type="InterPro" id="IPR052056">
    <property type="entry name" value="Mono-ARTD/PARP"/>
</dbReference>
<feature type="compositionally biased region" description="Polar residues" evidence="6">
    <location>
        <begin position="103"/>
        <end position="115"/>
    </location>
</feature>
<dbReference type="InParanoid" id="K1PEB3"/>
<proteinExistence type="predicted"/>
<dbReference type="PROSITE" id="PS51154">
    <property type="entry name" value="MACRO"/>
    <property type="match status" value="1"/>
</dbReference>
<accession>K1PEB3</accession>
<dbReference type="Gene3D" id="3.40.220.10">
    <property type="entry name" value="Leucine Aminopeptidase, subunit E, domain 1"/>
    <property type="match status" value="2"/>
</dbReference>
<keyword evidence="2" id="KW-0328">Glycosyltransferase</keyword>
<dbReference type="GO" id="GO:0005737">
    <property type="term" value="C:cytoplasm"/>
    <property type="evidence" value="ECO:0007669"/>
    <property type="project" value="TreeGrafter"/>
</dbReference>
<dbReference type="InterPro" id="IPR002589">
    <property type="entry name" value="Macro_dom"/>
</dbReference>
<evidence type="ECO:0000256" key="6">
    <source>
        <dbReference type="SAM" id="MobiDB-lite"/>
    </source>
</evidence>
<dbReference type="EMBL" id="JH816219">
    <property type="protein sequence ID" value="EKC19928.1"/>
    <property type="molecule type" value="Genomic_DNA"/>
</dbReference>
<dbReference type="HOGENOM" id="CLU_1121039_0_0_1"/>
<dbReference type="GO" id="GO:0003950">
    <property type="term" value="F:NAD+ poly-ADP-ribosyltransferase activity"/>
    <property type="evidence" value="ECO:0007669"/>
    <property type="project" value="TreeGrafter"/>
</dbReference>
<dbReference type="GO" id="GO:0005634">
    <property type="term" value="C:nucleus"/>
    <property type="evidence" value="ECO:0007669"/>
    <property type="project" value="UniProtKB-SubCell"/>
</dbReference>
<gene>
    <name evidence="7" type="ORF">CGI_10007311</name>
</gene>
<sequence>MISADCLSIGSVAMPAISSGHSKVPTELCALAYIMGIQQFNGTVMTLLREVHFVDTDTKVVDEMKTACSKYKENPIPITLESMKSLYPEYFGMKDEDTRNRKSTSNESASERLNSSFVQPNARLSPFISDKQERLCFVGNKQRHPSVWLNETTGREFDDDCQRKLRLQGSLRTTQVLATSSGNLKKQFKYILNAVGPRWDQYSDKTQCLSDLHDTIVNILKEAEKLYIRTLVMPAISSSKYGILSVNI</sequence>
<dbReference type="GO" id="GO:0070212">
    <property type="term" value="P:protein poly-ADP-ribosylation"/>
    <property type="evidence" value="ECO:0007669"/>
    <property type="project" value="TreeGrafter"/>
</dbReference>
<dbReference type="GO" id="GO:0003714">
    <property type="term" value="F:transcription corepressor activity"/>
    <property type="evidence" value="ECO:0007669"/>
    <property type="project" value="TreeGrafter"/>
</dbReference>
<dbReference type="GO" id="GO:1990404">
    <property type="term" value="F:NAD+-protein mono-ADP-ribosyltransferase activity"/>
    <property type="evidence" value="ECO:0007669"/>
    <property type="project" value="TreeGrafter"/>
</dbReference>
<evidence type="ECO:0000256" key="3">
    <source>
        <dbReference type="ARBA" id="ARBA00022679"/>
    </source>
</evidence>
<keyword evidence="3" id="KW-0808">Transferase</keyword>
<dbReference type="PANTHER" id="PTHR14453:SF67">
    <property type="entry name" value="POLY [ADP-RIBOSE] POLYMERASE"/>
    <property type="match status" value="1"/>
</dbReference>
<evidence type="ECO:0000256" key="1">
    <source>
        <dbReference type="ARBA" id="ARBA00004123"/>
    </source>
</evidence>
<dbReference type="PANTHER" id="PTHR14453">
    <property type="entry name" value="PARP/ZINC FINGER CCCH TYPE DOMAIN CONTAINING PROTEIN"/>
    <property type="match status" value="1"/>
</dbReference>
<protein>
    <submittedName>
        <fullName evidence="7">Uncharacterized protein</fullName>
    </submittedName>
</protein>
<dbReference type="SUPFAM" id="SSF52949">
    <property type="entry name" value="Macro domain-like"/>
    <property type="match status" value="2"/>
</dbReference>
<evidence type="ECO:0000256" key="5">
    <source>
        <dbReference type="ARBA" id="ARBA00023242"/>
    </source>
</evidence>
<feature type="region of interest" description="Disordered" evidence="6">
    <location>
        <begin position="95"/>
        <end position="115"/>
    </location>
</feature>
<reference evidence="7" key="1">
    <citation type="journal article" date="2012" name="Nature">
        <title>The oyster genome reveals stress adaptation and complexity of shell formation.</title>
        <authorList>
            <person name="Zhang G."/>
            <person name="Fang X."/>
            <person name="Guo X."/>
            <person name="Li L."/>
            <person name="Luo R."/>
            <person name="Xu F."/>
            <person name="Yang P."/>
            <person name="Zhang L."/>
            <person name="Wang X."/>
            <person name="Qi H."/>
            <person name="Xiong Z."/>
            <person name="Que H."/>
            <person name="Xie Y."/>
            <person name="Holland P.W."/>
            <person name="Paps J."/>
            <person name="Zhu Y."/>
            <person name="Wu F."/>
            <person name="Chen Y."/>
            <person name="Wang J."/>
            <person name="Peng C."/>
            <person name="Meng J."/>
            <person name="Yang L."/>
            <person name="Liu J."/>
            <person name="Wen B."/>
            <person name="Zhang N."/>
            <person name="Huang Z."/>
            <person name="Zhu Q."/>
            <person name="Feng Y."/>
            <person name="Mount A."/>
            <person name="Hedgecock D."/>
            <person name="Xu Z."/>
            <person name="Liu Y."/>
            <person name="Domazet-Loso T."/>
            <person name="Du Y."/>
            <person name="Sun X."/>
            <person name="Zhang S."/>
            <person name="Liu B."/>
            <person name="Cheng P."/>
            <person name="Jiang X."/>
            <person name="Li J."/>
            <person name="Fan D."/>
            <person name="Wang W."/>
            <person name="Fu W."/>
            <person name="Wang T."/>
            <person name="Wang B."/>
            <person name="Zhang J."/>
            <person name="Peng Z."/>
            <person name="Li Y."/>
            <person name="Li N."/>
            <person name="Wang J."/>
            <person name="Chen M."/>
            <person name="He Y."/>
            <person name="Tan F."/>
            <person name="Song X."/>
            <person name="Zheng Q."/>
            <person name="Huang R."/>
            <person name="Yang H."/>
            <person name="Du X."/>
            <person name="Chen L."/>
            <person name="Yang M."/>
            <person name="Gaffney P.M."/>
            <person name="Wang S."/>
            <person name="Luo L."/>
            <person name="She Z."/>
            <person name="Ming Y."/>
            <person name="Huang W."/>
            <person name="Zhang S."/>
            <person name="Huang B."/>
            <person name="Zhang Y."/>
            <person name="Qu T."/>
            <person name="Ni P."/>
            <person name="Miao G."/>
            <person name="Wang J."/>
            <person name="Wang Q."/>
            <person name="Steinberg C.E."/>
            <person name="Wang H."/>
            <person name="Li N."/>
            <person name="Qian L."/>
            <person name="Zhang G."/>
            <person name="Li Y."/>
            <person name="Yang H."/>
            <person name="Liu X."/>
            <person name="Wang J."/>
            <person name="Yin Y."/>
            <person name="Wang J."/>
        </authorList>
    </citation>
    <scope>NUCLEOTIDE SEQUENCE [LARGE SCALE GENOMIC DNA]</scope>
    <source>
        <strain evidence="7">05x7-T-G4-1.051#20</strain>
    </source>
</reference>